<dbReference type="PROSITE" id="PS50110">
    <property type="entry name" value="RESPONSE_REGULATORY"/>
    <property type="match status" value="1"/>
</dbReference>
<dbReference type="GO" id="GO:0003700">
    <property type="term" value="F:DNA-binding transcription factor activity"/>
    <property type="evidence" value="ECO:0007669"/>
    <property type="project" value="InterPro"/>
</dbReference>
<evidence type="ECO:0000256" key="8">
    <source>
        <dbReference type="PROSITE-ProRule" id="PRU00169"/>
    </source>
</evidence>
<dbReference type="PANTHER" id="PTHR42713">
    <property type="entry name" value="HISTIDINE KINASE-RELATED"/>
    <property type="match status" value="1"/>
</dbReference>
<comment type="subcellular location">
    <subcellularLocation>
        <location evidence="1">Cytoplasm</location>
    </subcellularLocation>
</comment>
<gene>
    <name evidence="11" type="ORF">JCM9152_155</name>
</gene>
<feature type="modified residue" description="4-aspartylphosphate" evidence="8">
    <location>
        <position position="53"/>
    </location>
</feature>
<protein>
    <submittedName>
        <fullName evidence="11">Two-component response regulator</fullName>
    </submittedName>
</protein>
<evidence type="ECO:0000259" key="10">
    <source>
        <dbReference type="PROSITE" id="PS50110"/>
    </source>
</evidence>
<dbReference type="CDD" id="cd17536">
    <property type="entry name" value="REC_YesN-like"/>
    <property type="match status" value="1"/>
</dbReference>
<keyword evidence="6" id="KW-0238">DNA-binding</keyword>
<dbReference type="InterPro" id="IPR001789">
    <property type="entry name" value="Sig_transdc_resp-reg_receiver"/>
</dbReference>
<evidence type="ECO:0000259" key="9">
    <source>
        <dbReference type="PROSITE" id="PS01124"/>
    </source>
</evidence>
<evidence type="ECO:0000313" key="12">
    <source>
        <dbReference type="Proteomes" id="UP000018895"/>
    </source>
</evidence>
<evidence type="ECO:0000256" key="5">
    <source>
        <dbReference type="ARBA" id="ARBA00023015"/>
    </source>
</evidence>
<dbReference type="Gene3D" id="3.40.50.2300">
    <property type="match status" value="1"/>
</dbReference>
<dbReference type="InterPro" id="IPR011006">
    <property type="entry name" value="CheY-like_superfamily"/>
</dbReference>
<feature type="domain" description="Response regulatory" evidence="10">
    <location>
        <begin position="2"/>
        <end position="118"/>
    </location>
</feature>
<evidence type="ECO:0000313" key="11">
    <source>
        <dbReference type="EMBL" id="GAE28821.1"/>
    </source>
</evidence>
<keyword evidence="3 8" id="KW-0597">Phosphoprotein</keyword>
<dbReference type="Proteomes" id="UP000018895">
    <property type="component" value="Unassembled WGS sequence"/>
</dbReference>
<evidence type="ECO:0000256" key="2">
    <source>
        <dbReference type="ARBA" id="ARBA00022490"/>
    </source>
</evidence>
<feature type="domain" description="HTH araC/xylS-type" evidence="9">
    <location>
        <begin position="388"/>
        <end position="486"/>
    </location>
</feature>
<dbReference type="InterPro" id="IPR018060">
    <property type="entry name" value="HTH_AraC"/>
</dbReference>
<keyword evidence="7" id="KW-0804">Transcription</keyword>
<keyword evidence="4" id="KW-0902">Two-component regulatory system</keyword>
<evidence type="ECO:0000256" key="4">
    <source>
        <dbReference type="ARBA" id="ARBA00023012"/>
    </source>
</evidence>
<dbReference type="SUPFAM" id="SSF52172">
    <property type="entry name" value="CheY-like"/>
    <property type="match status" value="1"/>
</dbReference>
<dbReference type="PANTHER" id="PTHR42713:SF3">
    <property type="entry name" value="TRANSCRIPTIONAL REGULATORY PROTEIN HPTR"/>
    <property type="match status" value="1"/>
</dbReference>
<sequence length="490" mass="57677">MNIFIIEDEYWALAELQTLLKAYESNHSISYFENALSAVDALKKEKPDLVITDITMPGMSGLDFVSHVKKIDDQIECVLLTVHDTFDYAKSGIKLGVADYILKPIRKELLFETIDRVLVKIQEKQKDEENKQEWSIRNLLFKSSEHVDEEDQHLERQSLTIIYLLSKNWKTPPNIDQQLLKSKVESFINRNDYYLSIDERRKLIILNHFQEDHSLRSLYKELASFSQIHMAIYNKSEKETLNHGFLKVHQMLEQHKHFGHSSFVNEQNQQEDPSLTPVWDIVRLLEKQLKAGQFGSAEQQIQQLMSKITLLKISQQQLFQFLIDMYYALALNLEKAMNIKIQFDVDLQLDSLNRLSTYAELEKWITNMLRNIESYIHIDDSAPKHLIPKIKKWIEYDYANSITFQQFAEDHHVSLSYLSQEFKRQTNCTFSEYLSQVRIEKAKELFESGLTRTAEVGELVGYHDPKHFREVFKKMTGMTPKLYKEHIKSK</sequence>
<dbReference type="AlphaFoldDB" id="W4Q9T5"/>
<dbReference type="Pfam" id="PF12833">
    <property type="entry name" value="HTH_18"/>
    <property type="match status" value="1"/>
</dbReference>
<dbReference type="STRING" id="1236971.JCM9152_155"/>
<organism evidence="11 12">
    <name type="scientific">Halalkalibacter hemicellulosilyticusJCM 9152</name>
    <dbReference type="NCBI Taxonomy" id="1236971"/>
    <lineage>
        <taxon>Bacteria</taxon>
        <taxon>Bacillati</taxon>
        <taxon>Bacillota</taxon>
        <taxon>Bacilli</taxon>
        <taxon>Bacillales</taxon>
        <taxon>Bacillaceae</taxon>
        <taxon>Halalkalibacter</taxon>
    </lineage>
</organism>
<keyword evidence="12" id="KW-1185">Reference proteome</keyword>
<dbReference type="SMART" id="SM00342">
    <property type="entry name" value="HTH_ARAC"/>
    <property type="match status" value="1"/>
</dbReference>
<evidence type="ECO:0000256" key="6">
    <source>
        <dbReference type="ARBA" id="ARBA00023125"/>
    </source>
</evidence>
<dbReference type="EMBL" id="BAUU01000001">
    <property type="protein sequence ID" value="GAE28821.1"/>
    <property type="molecule type" value="Genomic_DNA"/>
</dbReference>
<reference evidence="11" key="1">
    <citation type="journal article" date="2014" name="Genome Announc.">
        <title>Draft Genome Sequences of Three Alkaliphilic Bacillus Strains, Bacillus wakoensis JCM 9140T, Bacillus akibai JCM 9157T, and Bacillus hemicellulosilyticus JCM 9152T.</title>
        <authorList>
            <person name="Yuki M."/>
            <person name="Oshima K."/>
            <person name="Suda W."/>
            <person name="Oshida Y."/>
            <person name="Kitamura K."/>
            <person name="Iida T."/>
            <person name="Hattori M."/>
            <person name="Ohkuma M."/>
        </authorList>
    </citation>
    <scope>NUCLEOTIDE SEQUENCE [LARGE SCALE GENOMIC DNA]</scope>
    <source>
        <strain evidence="11">JCM 9152</strain>
    </source>
</reference>
<accession>W4Q9T5</accession>
<evidence type="ECO:0000256" key="3">
    <source>
        <dbReference type="ARBA" id="ARBA00022553"/>
    </source>
</evidence>
<dbReference type="Gene3D" id="1.10.10.60">
    <property type="entry name" value="Homeodomain-like"/>
    <property type="match status" value="2"/>
</dbReference>
<dbReference type="SUPFAM" id="SSF46689">
    <property type="entry name" value="Homeodomain-like"/>
    <property type="match status" value="2"/>
</dbReference>
<proteinExistence type="predicted"/>
<comment type="caution">
    <text evidence="11">The sequence shown here is derived from an EMBL/GenBank/DDBJ whole genome shotgun (WGS) entry which is preliminary data.</text>
</comment>
<keyword evidence="2" id="KW-0963">Cytoplasm</keyword>
<dbReference type="InterPro" id="IPR009057">
    <property type="entry name" value="Homeodomain-like_sf"/>
</dbReference>
<dbReference type="GO" id="GO:0043565">
    <property type="term" value="F:sequence-specific DNA binding"/>
    <property type="evidence" value="ECO:0007669"/>
    <property type="project" value="InterPro"/>
</dbReference>
<name>W4Q9T5_9BACI</name>
<dbReference type="PROSITE" id="PS01124">
    <property type="entry name" value="HTH_ARAC_FAMILY_2"/>
    <property type="match status" value="1"/>
</dbReference>
<dbReference type="GO" id="GO:0005737">
    <property type="term" value="C:cytoplasm"/>
    <property type="evidence" value="ECO:0007669"/>
    <property type="project" value="UniProtKB-SubCell"/>
</dbReference>
<dbReference type="GO" id="GO:0000160">
    <property type="term" value="P:phosphorelay signal transduction system"/>
    <property type="evidence" value="ECO:0007669"/>
    <property type="project" value="UniProtKB-KW"/>
</dbReference>
<dbReference type="InterPro" id="IPR051552">
    <property type="entry name" value="HptR"/>
</dbReference>
<evidence type="ECO:0000256" key="1">
    <source>
        <dbReference type="ARBA" id="ARBA00004496"/>
    </source>
</evidence>
<dbReference type="SMART" id="SM00448">
    <property type="entry name" value="REC"/>
    <property type="match status" value="1"/>
</dbReference>
<keyword evidence="5" id="KW-0805">Transcription regulation</keyword>
<evidence type="ECO:0000256" key="7">
    <source>
        <dbReference type="ARBA" id="ARBA00023163"/>
    </source>
</evidence>
<dbReference type="Pfam" id="PF00072">
    <property type="entry name" value="Response_reg"/>
    <property type="match status" value="1"/>
</dbReference>